<dbReference type="VEuPathDB" id="VectorBase:HLOH_050428"/>
<comment type="caution">
    <text evidence="1">The sequence shown here is derived from an EMBL/GenBank/DDBJ whole genome shotgun (WGS) entry which is preliminary data.</text>
</comment>
<evidence type="ECO:0000313" key="1">
    <source>
        <dbReference type="EMBL" id="KAH9361660.1"/>
    </source>
</evidence>
<sequence>MRSDTIDLATRSLVVDSRKCPQREGQGQVHCPHQTTLSDFQKPEFLCASAARGSSSGSMTP</sequence>
<dbReference type="EMBL" id="JABSTR010000001">
    <property type="protein sequence ID" value="KAH9361660.1"/>
    <property type="molecule type" value="Genomic_DNA"/>
</dbReference>
<organism evidence="1 2">
    <name type="scientific">Haemaphysalis longicornis</name>
    <name type="common">Bush tick</name>
    <dbReference type="NCBI Taxonomy" id="44386"/>
    <lineage>
        <taxon>Eukaryota</taxon>
        <taxon>Metazoa</taxon>
        <taxon>Ecdysozoa</taxon>
        <taxon>Arthropoda</taxon>
        <taxon>Chelicerata</taxon>
        <taxon>Arachnida</taxon>
        <taxon>Acari</taxon>
        <taxon>Parasitiformes</taxon>
        <taxon>Ixodida</taxon>
        <taxon>Ixodoidea</taxon>
        <taxon>Ixodidae</taxon>
        <taxon>Haemaphysalinae</taxon>
        <taxon>Haemaphysalis</taxon>
    </lineage>
</organism>
<dbReference type="Proteomes" id="UP000821853">
    <property type="component" value="Chromosome 1"/>
</dbReference>
<evidence type="ECO:0000313" key="2">
    <source>
        <dbReference type="Proteomes" id="UP000821853"/>
    </source>
</evidence>
<accession>A0A9J6FIF1</accession>
<dbReference type="OrthoDB" id="9976382at2759"/>
<keyword evidence="2" id="KW-1185">Reference proteome</keyword>
<reference evidence="1 2" key="1">
    <citation type="journal article" date="2020" name="Cell">
        <title>Large-Scale Comparative Analyses of Tick Genomes Elucidate Their Genetic Diversity and Vector Capacities.</title>
        <authorList>
            <consortium name="Tick Genome and Microbiome Consortium (TIGMIC)"/>
            <person name="Jia N."/>
            <person name="Wang J."/>
            <person name="Shi W."/>
            <person name="Du L."/>
            <person name="Sun Y."/>
            <person name="Zhan W."/>
            <person name="Jiang J.F."/>
            <person name="Wang Q."/>
            <person name="Zhang B."/>
            <person name="Ji P."/>
            <person name="Bell-Sakyi L."/>
            <person name="Cui X.M."/>
            <person name="Yuan T.T."/>
            <person name="Jiang B.G."/>
            <person name="Yang W.F."/>
            <person name="Lam T.T."/>
            <person name="Chang Q.C."/>
            <person name="Ding S.J."/>
            <person name="Wang X.J."/>
            <person name="Zhu J.G."/>
            <person name="Ruan X.D."/>
            <person name="Zhao L."/>
            <person name="Wei J.T."/>
            <person name="Ye R.Z."/>
            <person name="Que T.C."/>
            <person name="Du C.H."/>
            <person name="Zhou Y.H."/>
            <person name="Cheng J.X."/>
            <person name="Dai P.F."/>
            <person name="Guo W.B."/>
            <person name="Han X.H."/>
            <person name="Huang E.J."/>
            <person name="Li L.F."/>
            <person name="Wei W."/>
            <person name="Gao Y.C."/>
            <person name="Liu J.Z."/>
            <person name="Shao H.Z."/>
            <person name="Wang X."/>
            <person name="Wang C.C."/>
            <person name="Yang T.C."/>
            <person name="Huo Q.B."/>
            <person name="Li W."/>
            <person name="Chen H.Y."/>
            <person name="Chen S.E."/>
            <person name="Zhou L.G."/>
            <person name="Ni X.B."/>
            <person name="Tian J.H."/>
            <person name="Sheng Y."/>
            <person name="Liu T."/>
            <person name="Pan Y.S."/>
            <person name="Xia L.Y."/>
            <person name="Li J."/>
            <person name="Zhao F."/>
            <person name="Cao W.C."/>
        </authorList>
    </citation>
    <scope>NUCLEOTIDE SEQUENCE [LARGE SCALE GENOMIC DNA]</scope>
    <source>
        <strain evidence="1">HaeL-2018</strain>
    </source>
</reference>
<name>A0A9J6FIF1_HAELO</name>
<gene>
    <name evidence="1" type="ORF">HPB48_005187</name>
</gene>
<protein>
    <submittedName>
        <fullName evidence="1">Uncharacterized protein</fullName>
    </submittedName>
</protein>
<proteinExistence type="predicted"/>
<dbReference type="AlphaFoldDB" id="A0A9J6FIF1"/>